<keyword evidence="3" id="KW-0444">Lipid biosynthesis</keyword>
<sequence>MQSPFQPFDKDVPETDMVDPPETPAVRRRIPFRHIVPNLITIIAICAGMTGMRLAFEGRFELAVGMVIGAALLDGVDGRIARLLKGQSRFGAEMDSLADIVNFGVVPGMVLYAYTLSGAGSAGWIAALLYSATCALRLARFNTMLDGPKQPEWKSAFFTGVPAPAGAGLAMFPMYLSFSGVDLGEPRFTAFLSAAYLLLVGFLMASRIPTWSGKTVSMPVRRDMVIPVILGLVLYIVLLTSYLWETLSATVVAYYIAMGFSVRAYRRRARLDAASDPSAG</sequence>
<feature type="transmembrane region" description="Helical" evidence="13">
    <location>
        <begin position="188"/>
        <end position="205"/>
    </location>
</feature>
<feature type="region of interest" description="Disordered" evidence="12">
    <location>
        <begin position="1"/>
        <end position="23"/>
    </location>
</feature>
<dbReference type="RefSeq" id="WP_188850091.1">
    <property type="nucleotide sequence ID" value="NZ_BMJJ01000003.1"/>
</dbReference>
<feature type="transmembrane region" description="Helical" evidence="13">
    <location>
        <begin position="225"/>
        <end position="243"/>
    </location>
</feature>
<dbReference type="EMBL" id="BMJJ01000003">
    <property type="protein sequence ID" value="GGD14333.1"/>
    <property type="molecule type" value="Genomic_DNA"/>
</dbReference>
<reference evidence="14" key="1">
    <citation type="journal article" date="2014" name="Int. J. Syst. Evol. Microbiol.">
        <title>Complete genome sequence of Corynebacterium casei LMG S-19264T (=DSM 44701T), isolated from a smear-ripened cheese.</title>
        <authorList>
            <consortium name="US DOE Joint Genome Institute (JGI-PGF)"/>
            <person name="Walter F."/>
            <person name="Albersmeier A."/>
            <person name="Kalinowski J."/>
            <person name="Ruckert C."/>
        </authorList>
    </citation>
    <scope>NUCLEOTIDE SEQUENCE</scope>
    <source>
        <strain evidence="14">CGMCC 1.15493</strain>
    </source>
</reference>
<dbReference type="GO" id="GO:0016020">
    <property type="term" value="C:membrane"/>
    <property type="evidence" value="ECO:0007669"/>
    <property type="project" value="UniProtKB-SubCell"/>
</dbReference>
<evidence type="ECO:0000256" key="12">
    <source>
        <dbReference type="SAM" id="MobiDB-lite"/>
    </source>
</evidence>
<dbReference type="AlphaFoldDB" id="A0A917D9N8"/>
<proteinExistence type="inferred from homology"/>
<keyword evidence="7" id="KW-0443">Lipid metabolism</keyword>
<dbReference type="InterPro" id="IPR048254">
    <property type="entry name" value="CDP_ALCOHOL_P_TRANSF_CS"/>
</dbReference>
<keyword evidence="5 13" id="KW-0812">Transmembrane</keyword>
<gene>
    <name evidence="14" type="primary">pssA</name>
    <name evidence="14" type="ORF">GCM10011335_16390</name>
</gene>
<keyword evidence="6 13" id="KW-1133">Transmembrane helix</keyword>
<evidence type="ECO:0000256" key="7">
    <source>
        <dbReference type="ARBA" id="ARBA00023098"/>
    </source>
</evidence>
<accession>A0A917D9N8</accession>
<evidence type="ECO:0000256" key="8">
    <source>
        <dbReference type="ARBA" id="ARBA00023136"/>
    </source>
</evidence>
<keyword evidence="4 11" id="KW-0808">Transferase</keyword>
<evidence type="ECO:0000313" key="14">
    <source>
        <dbReference type="EMBL" id="GGD14333.1"/>
    </source>
</evidence>
<organism evidence="14 15">
    <name type="scientific">Aureimonas glaciei</name>
    <dbReference type="NCBI Taxonomy" id="1776957"/>
    <lineage>
        <taxon>Bacteria</taxon>
        <taxon>Pseudomonadati</taxon>
        <taxon>Pseudomonadota</taxon>
        <taxon>Alphaproteobacteria</taxon>
        <taxon>Hyphomicrobiales</taxon>
        <taxon>Aurantimonadaceae</taxon>
        <taxon>Aureimonas</taxon>
    </lineage>
</organism>
<dbReference type="Proteomes" id="UP000613160">
    <property type="component" value="Unassembled WGS sequence"/>
</dbReference>
<reference evidence="14" key="2">
    <citation type="submission" date="2020-09" db="EMBL/GenBank/DDBJ databases">
        <authorList>
            <person name="Sun Q."/>
            <person name="Zhou Y."/>
        </authorList>
    </citation>
    <scope>NUCLEOTIDE SEQUENCE</scope>
    <source>
        <strain evidence="14">CGMCC 1.15493</strain>
    </source>
</reference>
<feature type="transmembrane region" description="Helical" evidence="13">
    <location>
        <begin position="155"/>
        <end position="176"/>
    </location>
</feature>
<keyword evidence="9" id="KW-0594">Phospholipid biosynthesis</keyword>
<feature type="transmembrane region" description="Helical" evidence="13">
    <location>
        <begin position="121"/>
        <end position="139"/>
    </location>
</feature>
<keyword evidence="10" id="KW-1208">Phospholipid metabolism</keyword>
<dbReference type="PANTHER" id="PTHR14269:SF61">
    <property type="entry name" value="CDP-DIACYLGLYCEROL--SERINE O-PHOSPHATIDYLTRANSFERASE"/>
    <property type="match status" value="1"/>
</dbReference>
<evidence type="ECO:0000313" key="15">
    <source>
        <dbReference type="Proteomes" id="UP000613160"/>
    </source>
</evidence>
<dbReference type="InterPro" id="IPR000462">
    <property type="entry name" value="CDP-OH_P_trans"/>
</dbReference>
<evidence type="ECO:0000256" key="4">
    <source>
        <dbReference type="ARBA" id="ARBA00022679"/>
    </source>
</evidence>
<comment type="subcellular location">
    <subcellularLocation>
        <location evidence="1">Membrane</location>
        <topology evidence="1">Multi-pass membrane protein</topology>
    </subcellularLocation>
</comment>
<dbReference type="PANTHER" id="PTHR14269">
    <property type="entry name" value="CDP-DIACYLGLYCEROL--GLYCEROL-3-PHOSPHATE 3-PHOSPHATIDYLTRANSFERASE-RELATED"/>
    <property type="match status" value="1"/>
</dbReference>
<dbReference type="PROSITE" id="PS00379">
    <property type="entry name" value="CDP_ALCOHOL_P_TRANSF"/>
    <property type="match status" value="1"/>
</dbReference>
<evidence type="ECO:0000256" key="3">
    <source>
        <dbReference type="ARBA" id="ARBA00022516"/>
    </source>
</evidence>
<dbReference type="InterPro" id="IPR050324">
    <property type="entry name" value="CDP-alcohol_PTase-I"/>
</dbReference>
<comment type="caution">
    <text evidence="14">The sequence shown here is derived from an EMBL/GenBank/DDBJ whole genome shotgun (WGS) entry which is preliminary data.</text>
</comment>
<evidence type="ECO:0000256" key="11">
    <source>
        <dbReference type="RuleBase" id="RU003750"/>
    </source>
</evidence>
<dbReference type="InterPro" id="IPR043130">
    <property type="entry name" value="CDP-OH_PTrfase_TM_dom"/>
</dbReference>
<keyword evidence="8 13" id="KW-0472">Membrane</keyword>
<evidence type="ECO:0000256" key="10">
    <source>
        <dbReference type="ARBA" id="ARBA00023264"/>
    </source>
</evidence>
<name>A0A917D9N8_9HYPH</name>
<protein>
    <submittedName>
        <fullName evidence="14">CDP-diacylglycerol--serine O-phosphatidyltransferase</fullName>
    </submittedName>
</protein>
<comment type="similarity">
    <text evidence="2 11">Belongs to the CDP-alcohol phosphatidyltransferase class-I family.</text>
</comment>
<evidence type="ECO:0000256" key="1">
    <source>
        <dbReference type="ARBA" id="ARBA00004141"/>
    </source>
</evidence>
<dbReference type="GO" id="GO:0016780">
    <property type="term" value="F:phosphotransferase activity, for other substituted phosphate groups"/>
    <property type="evidence" value="ECO:0007669"/>
    <property type="project" value="InterPro"/>
</dbReference>
<dbReference type="Gene3D" id="1.20.120.1760">
    <property type="match status" value="1"/>
</dbReference>
<evidence type="ECO:0000256" key="5">
    <source>
        <dbReference type="ARBA" id="ARBA00022692"/>
    </source>
</evidence>
<dbReference type="GO" id="GO:0008654">
    <property type="term" value="P:phospholipid biosynthetic process"/>
    <property type="evidence" value="ECO:0007669"/>
    <property type="project" value="UniProtKB-KW"/>
</dbReference>
<feature type="transmembrane region" description="Helical" evidence="13">
    <location>
        <begin position="35"/>
        <end position="56"/>
    </location>
</feature>
<dbReference type="Pfam" id="PF01066">
    <property type="entry name" value="CDP-OH_P_transf"/>
    <property type="match status" value="1"/>
</dbReference>
<keyword evidence="15" id="KW-1185">Reference proteome</keyword>
<feature type="transmembrane region" description="Helical" evidence="13">
    <location>
        <begin position="249"/>
        <end position="265"/>
    </location>
</feature>
<evidence type="ECO:0000256" key="6">
    <source>
        <dbReference type="ARBA" id="ARBA00022989"/>
    </source>
</evidence>
<evidence type="ECO:0000256" key="13">
    <source>
        <dbReference type="SAM" id="Phobius"/>
    </source>
</evidence>
<evidence type="ECO:0000256" key="2">
    <source>
        <dbReference type="ARBA" id="ARBA00010441"/>
    </source>
</evidence>
<evidence type="ECO:0000256" key="9">
    <source>
        <dbReference type="ARBA" id="ARBA00023209"/>
    </source>
</evidence>